<comment type="caution">
    <text evidence="1">The sequence shown here is derived from an EMBL/GenBank/DDBJ whole genome shotgun (WGS) entry which is preliminary data.</text>
</comment>
<protein>
    <submittedName>
        <fullName evidence="1">Uncharacterized protein</fullName>
    </submittedName>
</protein>
<dbReference type="EMBL" id="CM055098">
    <property type="protein sequence ID" value="KAJ7549611.1"/>
    <property type="molecule type" value="Genomic_DNA"/>
</dbReference>
<organism evidence="1 2">
    <name type="scientific">Diphasiastrum complanatum</name>
    <name type="common">Issler's clubmoss</name>
    <name type="synonym">Lycopodium complanatum</name>
    <dbReference type="NCBI Taxonomy" id="34168"/>
    <lineage>
        <taxon>Eukaryota</taxon>
        <taxon>Viridiplantae</taxon>
        <taxon>Streptophyta</taxon>
        <taxon>Embryophyta</taxon>
        <taxon>Tracheophyta</taxon>
        <taxon>Lycopodiopsida</taxon>
        <taxon>Lycopodiales</taxon>
        <taxon>Lycopodiaceae</taxon>
        <taxon>Lycopodioideae</taxon>
        <taxon>Diphasiastrum</taxon>
    </lineage>
</organism>
<evidence type="ECO:0000313" key="1">
    <source>
        <dbReference type="EMBL" id="KAJ7549611.1"/>
    </source>
</evidence>
<dbReference type="Proteomes" id="UP001162992">
    <property type="component" value="Chromosome 7"/>
</dbReference>
<gene>
    <name evidence="1" type="ORF">O6H91_07G060000</name>
</gene>
<name>A0ACC2D5Q1_DIPCM</name>
<evidence type="ECO:0000313" key="2">
    <source>
        <dbReference type="Proteomes" id="UP001162992"/>
    </source>
</evidence>
<accession>A0ACC2D5Q1</accession>
<reference evidence="2" key="1">
    <citation type="journal article" date="2024" name="Proc. Natl. Acad. Sci. U.S.A.">
        <title>Extraordinary preservation of gene collinearity over three hundred million years revealed in homosporous lycophytes.</title>
        <authorList>
            <person name="Li C."/>
            <person name="Wickell D."/>
            <person name="Kuo L.Y."/>
            <person name="Chen X."/>
            <person name="Nie B."/>
            <person name="Liao X."/>
            <person name="Peng D."/>
            <person name="Ji J."/>
            <person name="Jenkins J."/>
            <person name="Williams M."/>
            <person name="Shu S."/>
            <person name="Plott C."/>
            <person name="Barry K."/>
            <person name="Rajasekar S."/>
            <person name="Grimwood J."/>
            <person name="Han X."/>
            <person name="Sun S."/>
            <person name="Hou Z."/>
            <person name="He W."/>
            <person name="Dai G."/>
            <person name="Sun C."/>
            <person name="Schmutz J."/>
            <person name="Leebens-Mack J.H."/>
            <person name="Li F.W."/>
            <person name="Wang L."/>
        </authorList>
    </citation>
    <scope>NUCLEOTIDE SEQUENCE [LARGE SCALE GENOMIC DNA]</scope>
    <source>
        <strain evidence="2">cv. PW_Plant_1</strain>
    </source>
</reference>
<proteinExistence type="predicted"/>
<sequence>MLTDPYHIILEESFISASQEELLANIPGWDDEKCNQRLLFEFTPSQALPDDSPATKSTSRSRSSDDVRSSGEGISGVFPGQQPVVWMSPPDTEEEQTPMDTNAVDSYKNAFESDRSQSPRAVSSVIGLGASCRELVFMDMSVQPFTQPPLTSNTPLLDTEVQVCVDDEKIPADVVGDETIPSDVAGDNKGSGSLQKRCCEHDANDGIAQDVTAYSSGDISPLKVGVSGNASPAQAMRENSPKSPSNQMLGDGCRSLGSTPSKDEANNIQVHCEKEQNKKEQRLVLSRVICSPHKVTTKELLAAIEELQEEDDESQEAHEARLFSGFSQVPIVPAALLSSFLKSGRQETSFPPKRQSLQQLSMSCAIGSGKTDNTEVVNAEKPKNDSFMHEESCIALQDPDEVLDRTVKSKVGYHPSESILQTSSLTEKEAGDQTTTLPKRSAGTLEQGTTVIVRKKVCGTARCERAHIFPKTVMDVVRLDSESDEECATGYDFLDIFLNSGLSLPLQLHR</sequence>
<keyword evidence="2" id="KW-1185">Reference proteome</keyword>